<feature type="signal peptide" evidence="2">
    <location>
        <begin position="1"/>
        <end position="25"/>
    </location>
</feature>
<evidence type="ECO:0000313" key="3">
    <source>
        <dbReference type="EMBL" id="EEC12508.1"/>
    </source>
</evidence>
<dbReference type="EnsemblMetazoa" id="ISCW009269-RA">
    <property type="protein sequence ID" value="ISCW009269-PA"/>
    <property type="gene ID" value="ISCW009269"/>
</dbReference>
<evidence type="ECO:0000313" key="4">
    <source>
        <dbReference type="EnsemblMetazoa" id="ISCW009269-PA"/>
    </source>
</evidence>
<dbReference type="AlphaFoldDB" id="B7Q0Y6"/>
<dbReference type="InterPro" id="IPR027417">
    <property type="entry name" value="P-loop_NTPase"/>
</dbReference>
<feature type="chain" id="PRO_5014568203" evidence="2">
    <location>
        <begin position="26"/>
        <end position="254"/>
    </location>
</feature>
<dbReference type="OrthoDB" id="5829348at2759"/>
<keyword evidence="5" id="KW-1185">Reference proteome</keyword>
<dbReference type="VEuPathDB" id="VectorBase:ISCP_010976"/>
<evidence type="ECO:0000256" key="2">
    <source>
        <dbReference type="SAM" id="SignalP"/>
    </source>
</evidence>
<gene>
    <name evidence="3" type="ORF">IscW_ISCW009269</name>
</gene>
<name>B7Q0Y6_IXOSC</name>
<reference evidence="3 5" key="1">
    <citation type="submission" date="2008-03" db="EMBL/GenBank/DDBJ databases">
        <title>Annotation of Ixodes scapularis.</title>
        <authorList>
            <consortium name="Ixodes scapularis Genome Project Consortium"/>
            <person name="Caler E."/>
            <person name="Hannick L.I."/>
            <person name="Bidwell S."/>
            <person name="Joardar V."/>
            <person name="Thiagarajan M."/>
            <person name="Amedeo P."/>
            <person name="Galinsky K.J."/>
            <person name="Schobel S."/>
            <person name="Inman J."/>
            <person name="Hostetler J."/>
            <person name="Miller J."/>
            <person name="Hammond M."/>
            <person name="Megy K."/>
            <person name="Lawson D."/>
            <person name="Kodira C."/>
            <person name="Sutton G."/>
            <person name="Meyer J."/>
            <person name="Hill C.A."/>
            <person name="Birren B."/>
            <person name="Nene V."/>
            <person name="Collins F."/>
            <person name="Alarcon-Chaidez F."/>
            <person name="Wikel S."/>
            <person name="Strausberg R."/>
        </authorList>
    </citation>
    <scope>NUCLEOTIDE SEQUENCE [LARGE SCALE GENOMIC DNA]</scope>
    <source>
        <strain evidence="5">Wikel</strain>
        <strain evidence="3">Wikel colony</strain>
    </source>
</reference>
<dbReference type="PaxDb" id="6945-B7Q0Y6"/>
<keyword evidence="2" id="KW-0732">Signal</keyword>
<evidence type="ECO:0000313" key="5">
    <source>
        <dbReference type="Proteomes" id="UP000001555"/>
    </source>
</evidence>
<dbReference type="HOGENOM" id="CLU_1095312_0_0_1"/>
<proteinExistence type="predicted"/>
<protein>
    <submittedName>
        <fullName evidence="3 4">Uncharacterized protein</fullName>
    </submittedName>
</protein>
<feature type="compositionally biased region" description="Basic and acidic residues" evidence="1">
    <location>
        <begin position="153"/>
        <end position="168"/>
    </location>
</feature>
<feature type="region of interest" description="Disordered" evidence="1">
    <location>
        <begin position="141"/>
        <end position="175"/>
    </location>
</feature>
<evidence type="ECO:0000256" key="1">
    <source>
        <dbReference type="SAM" id="MobiDB-lite"/>
    </source>
</evidence>
<organism>
    <name type="scientific">Ixodes scapularis</name>
    <name type="common">Black-legged tick</name>
    <name type="synonym">Deer tick</name>
    <dbReference type="NCBI Taxonomy" id="6945"/>
    <lineage>
        <taxon>Eukaryota</taxon>
        <taxon>Metazoa</taxon>
        <taxon>Ecdysozoa</taxon>
        <taxon>Arthropoda</taxon>
        <taxon>Chelicerata</taxon>
        <taxon>Arachnida</taxon>
        <taxon>Acari</taxon>
        <taxon>Parasitiformes</taxon>
        <taxon>Ixodida</taxon>
        <taxon>Ixodoidea</taxon>
        <taxon>Ixodidae</taxon>
        <taxon>Ixodinae</taxon>
        <taxon>Ixodes</taxon>
    </lineage>
</organism>
<dbReference type="Gene3D" id="3.40.50.300">
    <property type="entry name" value="P-loop containing nucleotide triphosphate hydrolases"/>
    <property type="match status" value="1"/>
</dbReference>
<sequence>MWRSNALQSEPKLLTLWLLLELVERELELQHEMKPDVAFFVDPMPNLRYMVPAKRELEDCREELERFELQKRLQDYKDSVKGFLKYFQEDQRLVKVHVDQNPGPVSPQLVQLFTALGFLPRCALDPSFVFLPVVPATKNKRRCSRSSSSENEMVPHEWFQEEKPDKPGDTPQSRGCACLDTIRAPSQGNQGDSPSKVLQLSLRPSRPFFAVCWQGPQTPTVASADSSGLPDSEQNQMSSADKVGFVFKCDAVTI</sequence>
<dbReference type="EMBL" id="DS834911">
    <property type="protein sequence ID" value="EEC12508.1"/>
    <property type="molecule type" value="Genomic_DNA"/>
</dbReference>
<dbReference type="Proteomes" id="UP000001555">
    <property type="component" value="Unassembled WGS sequence"/>
</dbReference>
<dbReference type="EMBL" id="ABJB011065939">
    <property type="status" value="NOT_ANNOTATED_CDS"/>
    <property type="molecule type" value="Genomic_DNA"/>
</dbReference>
<dbReference type="VEuPathDB" id="VectorBase:ISCW009269"/>
<dbReference type="VEuPathDB" id="VectorBase:ISCI009269"/>
<reference evidence="4" key="2">
    <citation type="submission" date="2020-05" db="UniProtKB">
        <authorList>
            <consortium name="EnsemblMetazoa"/>
        </authorList>
    </citation>
    <scope>IDENTIFICATION</scope>
    <source>
        <strain evidence="4">wikel</strain>
    </source>
</reference>
<dbReference type="InParanoid" id="B7Q0Y6"/>
<accession>B7Q0Y6</accession>